<name>A0ABQ0KFD4_MYCNV</name>
<dbReference type="SMART" id="SM00422">
    <property type="entry name" value="HTH_MERR"/>
    <property type="match status" value="1"/>
</dbReference>
<evidence type="ECO:0000313" key="3">
    <source>
        <dbReference type="EMBL" id="GAT07941.1"/>
    </source>
</evidence>
<proteinExistence type="predicted"/>
<comment type="caution">
    <text evidence="3">The sequence shown here is derived from an EMBL/GenBank/DDBJ whole genome shotgun (WGS) entry which is preliminary data.</text>
</comment>
<sequence>MDASVRLNVDMKSSGLRREISIGELAESFGLATHVLRHWESMGLLTPRRSSAGQRVYGRADRYRVAAILQAKEAGMGLDDIRAILTAPTPAERNAVLQQQHDALTRRVAEAQAALNLIDTALGCEHGDLAICPRFQAVLADRVKHR</sequence>
<dbReference type="InterPro" id="IPR000551">
    <property type="entry name" value="MerR-type_HTH_dom"/>
</dbReference>
<organism evidence="3 4">
    <name type="scientific">Mycolicibacterium novocastrense</name>
    <name type="common">Mycobacterium novocastrense</name>
    <dbReference type="NCBI Taxonomy" id="59813"/>
    <lineage>
        <taxon>Bacteria</taxon>
        <taxon>Bacillati</taxon>
        <taxon>Actinomycetota</taxon>
        <taxon>Actinomycetes</taxon>
        <taxon>Mycobacteriales</taxon>
        <taxon>Mycobacteriaceae</taxon>
        <taxon>Mycolicibacterium</taxon>
    </lineage>
</organism>
<accession>A0ABQ0KFD4</accession>
<dbReference type="PRINTS" id="PR00040">
    <property type="entry name" value="HTHMERR"/>
</dbReference>
<evidence type="ECO:0000256" key="1">
    <source>
        <dbReference type="ARBA" id="ARBA00023125"/>
    </source>
</evidence>
<dbReference type="PANTHER" id="PTHR30204:SF93">
    <property type="entry name" value="HTH MERR-TYPE DOMAIN-CONTAINING PROTEIN"/>
    <property type="match status" value="1"/>
</dbReference>
<dbReference type="InterPro" id="IPR009061">
    <property type="entry name" value="DNA-bd_dom_put_sf"/>
</dbReference>
<gene>
    <name evidence="3" type="ORF">RMCN_1074</name>
</gene>
<dbReference type="EMBL" id="BCTA01000018">
    <property type="protein sequence ID" value="GAT07941.1"/>
    <property type="molecule type" value="Genomic_DNA"/>
</dbReference>
<dbReference type="Proteomes" id="UP000069773">
    <property type="component" value="Unassembled WGS sequence"/>
</dbReference>
<dbReference type="PROSITE" id="PS50937">
    <property type="entry name" value="HTH_MERR_2"/>
    <property type="match status" value="1"/>
</dbReference>
<dbReference type="RefSeq" id="WP_234787578.1">
    <property type="nucleotide sequence ID" value="NZ_BCTA01000018.1"/>
</dbReference>
<dbReference type="Pfam" id="PF13411">
    <property type="entry name" value="MerR_1"/>
    <property type="match status" value="1"/>
</dbReference>
<reference evidence="3 4" key="1">
    <citation type="journal article" date="2016" name="Genome Announc.">
        <title>Draft Genome Sequences of Five Rapidly Growing Mycobacterium Species, M. thermoresistibile, M. fortuitum subsp. acetamidolyticum, M. canariasense, M. brisbanense, and M. novocastrense.</title>
        <authorList>
            <person name="Katahira K."/>
            <person name="Ogura Y."/>
            <person name="Gotoh Y."/>
            <person name="Hayashi T."/>
        </authorList>
    </citation>
    <scope>NUCLEOTIDE SEQUENCE [LARGE SCALE GENOMIC DNA]</scope>
    <source>
        <strain evidence="3 4">JCM18114</strain>
    </source>
</reference>
<keyword evidence="1" id="KW-0238">DNA-binding</keyword>
<dbReference type="InterPro" id="IPR047057">
    <property type="entry name" value="MerR_fam"/>
</dbReference>
<feature type="domain" description="HTH merR-type" evidence="2">
    <location>
        <begin position="19"/>
        <end position="87"/>
    </location>
</feature>
<dbReference type="SUPFAM" id="SSF46955">
    <property type="entry name" value="Putative DNA-binding domain"/>
    <property type="match status" value="1"/>
</dbReference>
<protein>
    <submittedName>
        <fullName evidence="3">Transcriptional regulator</fullName>
    </submittedName>
</protein>
<dbReference type="PANTHER" id="PTHR30204">
    <property type="entry name" value="REDOX-CYCLING DRUG-SENSING TRANSCRIPTIONAL ACTIVATOR SOXR"/>
    <property type="match status" value="1"/>
</dbReference>
<evidence type="ECO:0000259" key="2">
    <source>
        <dbReference type="PROSITE" id="PS50937"/>
    </source>
</evidence>
<dbReference type="CDD" id="cd00592">
    <property type="entry name" value="HTH_MerR-like"/>
    <property type="match status" value="1"/>
</dbReference>
<evidence type="ECO:0000313" key="4">
    <source>
        <dbReference type="Proteomes" id="UP000069773"/>
    </source>
</evidence>
<dbReference type="Gene3D" id="1.10.1660.10">
    <property type="match status" value="1"/>
</dbReference>
<keyword evidence="4" id="KW-1185">Reference proteome</keyword>